<dbReference type="Gene3D" id="1.20.120.530">
    <property type="entry name" value="GntR ligand-binding domain-like"/>
    <property type="match status" value="1"/>
</dbReference>
<reference evidence="5 6" key="1">
    <citation type="submission" date="2018-09" db="EMBL/GenBank/DDBJ databases">
        <title>Draft genome sequence of Rhodopseudomonas palustris 2.1.18.</title>
        <authorList>
            <person name="Robertson S.L."/>
            <person name="Meyer T.E."/>
            <person name="Kyndt J.A."/>
        </authorList>
    </citation>
    <scope>NUCLEOTIDE SEQUENCE [LARGE SCALE GENOMIC DNA]</scope>
    <source>
        <strain evidence="5 6">2.1.18</strain>
    </source>
</reference>
<evidence type="ECO:0000259" key="4">
    <source>
        <dbReference type="PROSITE" id="PS50949"/>
    </source>
</evidence>
<dbReference type="SMART" id="SM00345">
    <property type="entry name" value="HTH_GNTR"/>
    <property type="match status" value="1"/>
</dbReference>
<evidence type="ECO:0000256" key="2">
    <source>
        <dbReference type="ARBA" id="ARBA00023125"/>
    </source>
</evidence>
<feature type="domain" description="HTH gntR-type" evidence="4">
    <location>
        <begin position="15"/>
        <end position="82"/>
    </location>
</feature>
<evidence type="ECO:0000256" key="3">
    <source>
        <dbReference type="ARBA" id="ARBA00023163"/>
    </source>
</evidence>
<dbReference type="InterPro" id="IPR008920">
    <property type="entry name" value="TF_FadR/GntR_C"/>
</dbReference>
<keyword evidence="3" id="KW-0804">Transcription</keyword>
<evidence type="ECO:0000313" key="6">
    <source>
        <dbReference type="Proteomes" id="UP000285523"/>
    </source>
</evidence>
<dbReference type="PROSITE" id="PS50949">
    <property type="entry name" value="HTH_GNTR"/>
    <property type="match status" value="1"/>
</dbReference>
<dbReference type="RefSeq" id="WP_119858393.1">
    <property type="nucleotide sequence ID" value="NZ_QYYD01000023.1"/>
</dbReference>
<proteinExistence type="predicted"/>
<evidence type="ECO:0000313" key="5">
    <source>
        <dbReference type="EMBL" id="RJF69507.1"/>
    </source>
</evidence>
<dbReference type="InterPro" id="IPR036388">
    <property type="entry name" value="WH-like_DNA-bd_sf"/>
</dbReference>
<keyword evidence="2" id="KW-0238">DNA-binding</keyword>
<dbReference type="Proteomes" id="UP000285523">
    <property type="component" value="Unassembled WGS sequence"/>
</dbReference>
<dbReference type="Pfam" id="PF07729">
    <property type="entry name" value="FCD"/>
    <property type="match status" value="1"/>
</dbReference>
<dbReference type="SMART" id="SM00895">
    <property type="entry name" value="FCD"/>
    <property type="match status" value="1"/>
</dbReference>
<dbReference type="AlphaFoldDB" id="A0A418V124"/>
<dbReference type="PANTHER" id="PTHR43537:SF49">
    <property type="entry name" value="TRANSCRIPTIONAL REGULATORY PROTEIN"/>
    <property type="match status" value="1"/>
</dbReference>
<comment type="caution">
    <text evidence="5">The sequence shown here is derived from an EMBL/GenBank/DDBJ whole genome shotgun (WGS) entry which is preliminary data.</text>
</comment>
<evidence type="ECO:0000256" key="1">
    <source>
        <dbReference type="ARBA" id="ARBA00023015"/>
    </source>
</evidence>
<dbReference type="Pfam" id="PF00392">
    <property type="entry name" value="GntR"/>
    <property type="match status" value="1"/>
</dbReference>
<dbReference type="CDD" id="cd07377">
    <property type="entry name" value="WHTH_GntR"/>
    <property type="match status" value="1"/>
</dbReference>
<dbReference type="InterPro" id="IPR036390">
    <property type="entry name" value="WH_DNA-bd_sf"/>
</dbReference>
<dbReference type="Gene3D" id="1.10.10.10">
    <property type="entry name" value="Winged helix-like DNA-binding domain superfamily/Winged helix DNA-binding domain"/>
    <property type="match status" value="1"/>
</dbReference>
<name>A0A418V124_RHOPL</name>
<protein>
    <submittedName>
        <fullName evidence="5">GntR family transcriptional regulator</fullName>
    </submittedName>
</protein>
<dbReference type="SUPFAM" id="SSF48008">
    <property type="entry name" value="GntR ligand-binding domain-like"/>
    <property type="match status" value="1"/>
</dbReference>
<dbReference type="InterPro" id="IPR011711">
    <property type="entry name" value="GntR_C"/>
</dbReference>
<keyword evidence="1" id="KW-0805">Transcription regulation</keyword>
<dbReference type="GO" id="GO:0003677">
    <property type="term" value="F:DNA binding"/>
    <property type="evidence" value="ECO:0007669"/>
    <property type="project" value="UniProtKB-KW"/>
</dbReference>
<dbReference type="EMBL" id="QYYD01000023">
    <property type="protein sequence ID" value="RJF69507.1"/>
    <property type="molecule type" value="Genomic_DNA"/>
</dbReference>
<accession>A0A418V124</accession>
<dbReference type="SUPFAM" id="SSF46785">
    <property type="entry name" value="Winged helix' DNA-binding domain"/>
    <property type="match status" value="1"/>
</dbReference>
<dbReference type="PANTHER" id="PTHR43537">
    <property type="entry name" value="TRANSCRIPTIONAL REGULATOR, GNTR FAMILY"/>
    <property type="match status" value="1"/>
</dbReference>
<sequence>MTKVEPETPAPARSTTRAETLRRSLEEMIMSGALKPGDRLDETELATRFEVSRTPVREALKSLLATGLVEMSGRQGLTVAAISIGTLLEMFQLMAELEGLHAKLAARRASLPQRERMIAAHEQLKKTLERGDPQLFYDVNREFHEAIYEASQSEFLADQTRALRRRVAPYRRYVTYQPGRMAATITEHQRILDAIMSADGEAAQRAARDHVNLLGDNLADFIASLPPEMTRKSA</sequence>
<organism evidence="5 6">
    <name type="scientific">Rhodopseudomonas palustris</name>
    <dbReference type="NCBI Taxonomy" id="1076"/>
    <lineage>
        <taxon>Bacteria</taxon>
        <taxon>Pseudomonadati</taxon>
        <taxon>Pseudomonadota</taxon>
        <taxon>Alphaproteobacteria</taxon>
        <taxon>Hyphomicrobiales</taxon>
        <taxon>Nitrobacteraceae</taxon>
        <taxon>Rhodopseudomonas</taxon>
    </lineage>
</organism>
<dbReference type="InterPro" id="IPR000524">
    <property type="entry name" value="Tscrpt_reg_HTH_GntR"/>
</dbReference>
<dbReference type="OrthoDB" id="9789310at2"/>
<gene>
    <name evidence="5" type="ORF">D4Q52_20325</name>
</gene>
<dbReference type="GO" id="GO:0003700">
    <property type="term" value="F:DNA-binding transcription factor activity"/>
    <property type="evidence" value="ECO:0007669"/>
    <property type="project" value="InterPro"/>
</dbReference>
<dbReference type="PRINTS" id="PR00035">
    <property type="entry name" value="HTHGNTR"/>
</dbReference>